<reference evidence="2 3" key="1">
    <citation type="submission" date="2021-05" db="EMBL/GenBank/DDBJ databases">
        <title>Molecular characterization for Shewanella algae harboring chromosomal blaOXA-55-like strains isolated from clinical and environment sample.</title>
        <authorList>
            <person name="Ohama Y."/>
            <person name="Aoki K."/>
            <person name="Harada S."/>
            <person name="Moriya K."/>
            <person name="Ishii Y."/>
            <person name="Tateda K."/>
        </authorList>
    </citation>
    <scope>NUCLEOTIDE SEQUENCE [LARGE SCALE GENOMIC DNA]</scope>
    <source>
        <strain evidence="2 3">LMG 23746</strain>
    </source>
</reference>
<accession>A0ABQ4P402</accession>
<organism evidence="2 3">
    <name type="scientific">Shewanella algidipiscicola</name>
    <dbReference type="NCBI Taxonomy" id="614070"/>
    <lineage>
        <taxon>Bacteria</taxon>
        <taxon>Pseudomonadati</taxon>
        <taxon>Pseudomonadota</taxon>
        <taxon>Gammaproteobacteria</taxon>
        <taxon>Alteromonadales</taxon>
        <taxon>Shewanellaceae</taxon>
        <taxon>Shewanella</taxon>
    </lineage>
</organism>
<name>A0ABQ4P402_9GAMM</name>
<sequence length="114" mass="12236">MVLIPIGMALADTIGLKKGSNGRIGIATALAISCNMPSFAVLPANIPNMILAGSSENLFNITFGYTEYLLLHFPILGIVKSLVVIWLVLRIFPDKISAPSANKDIYGRPVFCNS</sequence>
<protein>
    <submittedName>
        <fullName evidence="2">Uncharacterized protein</fullName>
    </submittedName>
</protein>
<feature type="transmembrane region" description="Helical" evidence="1">
    <location>
        <begin position="68"/>
        <end position="89"/>
    </location>
</feature>
<proteinExistence type="predicted"/>
<evidence type="ECO:0000313" key="3">
    <source>
        <dbReference type="Proteomes" id="UP000761574"/>
    </source>
</evidence>
<keyword evidence="1" id="KW-0472">Membrane</keyword>
<evidence type="ECO:0000256" key="1">
    <source>
        <dbReference type="SAM" id="Phobius"/>
    </source>
</evidence>
<keyword evidence="1" id="KW-1133">Transmembrane helix</keyword>
<keyword evidence="3" id="KW-1185">Reference proteome</keyword>
<keyword evidence="1" id="KW-0812">Transmembrane</keyword>
<gene>
    <name evidence="2" type="ORF">TUM4630_02560</name>
</gene>
<dbReference type="EMBL" id="BPFB01000002">
    <property type="protein sequence ID" value="GIU42179.1"/>
    <property type="molecule type" value="Genomic_DNA"/>
</dbReference>
<comment type="caution">
    <text evidence="2">The sequence shown here is derived from an EMBL/GenBank/DDBJ whole genome shotgun (WGS) entry which is preliminary data.</text>
</comment>
<dbReference type="Proteomes" id="UP000761574">
    <property type="component" value="Unassembled WGS sequence"/>
</dbReference>
<evidence type="ECO:0000313" key="2">
    <source>
        <dbReference type="EMBL" id="GIU42179.1"/>
    </source>
</evidence>